<dbReference type="Proteomes" id="UP000325315">
    <property type="component" value="Unassembled WGS sequence"/>
</dbReference>
<dbReference type="InterPro" id="IPR032567">
    <property type="entry name" value="RTL1-rel"/>
</dbReference>
<dbReference type="AlphaFoldDB" id="A0A5B6VLJ8"/>
<dbReference type="Pfam" id="PF24626">
    <property type="entry name" value="SH3_Tf2-1"/>
    <property type="match status" value="1"/>
</dbReference>
<evidence type="ECO:0000313" key="3">
    <source>
        <dbReference type="Proteomes" id="UP000325315"/>
    </source>
</evidence>
<proteinExistence type="predicted"/>
<gene>
    <name evidence="2" type="ORF">EPI10_015880</name>
</gene>
<organism evidence="2 3">
    <name type="scientific">Gossypium australe</name>
    <dbReference type="NCBI Taxonomy" id="47621"/>
    <lineage>
        <taxon>Eukaryota</taxon>
        <taxon>Viridiplantae</taxon>
        <taxon>Streptophyta</taxon>
        <taxon>Embryophyta</taxon>
        <taxon>Tracheophyta</taxon>
        <taxon>Spermatophyta</taxon>
        <taxon>Magnoliopsida</taxon>
        <taxon>eudicotyledons</taxon>
        <taxon>Gunneridae</taxon>
        <taxon>Pentapetalae</taxon>
        <taxon>rosids</taxon>
        <taxon>malvids</taxon>
        <taxon>Malvales</taxon>
        <taxon>Malvaceae</taxon>
        <taxon>Malvoideae</taxon>
        <taxon>Gossypium</taxon>
    </lineage>
</organism>
<dbReference type="Gene3D" id="3.30.70.270">
    <property type="match status" value="1"/>
</dbReference>
<dbReference type="InterPro" id="IPR043128">
    <property type="entry name" value="Rev_trsase/Diguanyl_cyclase"/>
</dbReference>
<keyword evidence="3" id="KW-1185">Reference proteome</keyword>
<dbReference type="PANTHER" id="PTHR15503:SF45">
    <property type="entry name" value="RNA-DIRECTED DNA POLYMERASE HOMOLOG"/>
    <property type="match status" value="1"/>
</dbReference>
<accession>A0A5B6VLJ8</accession>
<feature type="domain" description="Tf2-1-like SH3-like" evidence="1">
    <location>
        <begin position="573"/>
        <end position="630"/>
    </location>
</feature>
<dbReference type="PANTHER" id="PTHR15503">
    <property type="entry name" value="LDOC1 RELATED"/>
    <property type="match status" value="1"/>
</dbReference>
<evidence type="ECO:0000259" key="1">
    <source>
        <dbReference type="Pfam" id="PF24626"/>
    </source>
</evidence>
<dbReference type="SUPFAM" id="SSF56672">
    <property type="entry name" value="DNA/RNA polymerases"/>
    <property type="match status" value="1"/>
</dbReference>
<dbReference type="EMBL" id="SMMG02000006">
    <property type="protein sequence ID" value="KAA3470149.1"/>
    <property type="molecule type" value="Genomic_DNA"/>
</dbReference>
<dbReference type="InterPro" id="IPR056924">
    <property type="entry name" value="SH3_Tf2-1"/>
</dbReference>
<protein>
    <submittedName>
        <fullName evidence="2">Retrovirus-related Pol polyprotein from transposon opus</fullName>
    </submittedName>
</protein>
<sequence>MPSRRGRPSANTLMEPPPGQAALGIGFEPSVQAMIGAFQKIVGENPAPAARGLPLERLRALGGKEFQGESFRKKYMGEQYLDARKRELLDLVQGIAWSTETFNDLVKKVKIVEETLIEPLRIVVSKLKKSGFDQSRSTESLDSGSTDLSIVSDLASELGILVETNTQDFETKRLTLSVEDGLEIMVIGERPEFLSNTVSATKAEKLFSKEEQPSLLPDQEVEFGIEVYPGTAPVSIVPYRMAPKELKELRIQLQDLKDGTLRLCTDYQQLNKLAIKNKYSLPSINDLFDQFKGATLFLKINLRYGYYQLKVKEADILKTMFKTRHVVSSEGICVVPTKVKAILEWKQPRNVTESGKEYVVYTDVSYTGIRCVLMQDRKVVTYASRHWIELLKDYDCMIEYHPGNANVVADALSQKSMVELRAMFTWLILTSDGGLFVELQVKSTLSRQINERQLVDDFLAKMIRQVKDSNGGDFELNPNGILSFRGKLCVPVNVELGHEILTKDRITIDFVSGLPLTPTNKDSVSVIVDWFLKSAHFLAEKVKMISDRVKVASDKKKSYADLKCRDIEFQVRDRVFLNVSPSKKVLRFGQKEKLSPRFIRPYEVIERIGSVTYRLRLPTELEHVHNVFHV</sequence>
<dbReference type="InterPro" id="IPR043502">
    <property type="entry name" value="DNA/RNA_pol_sf"/>
</dbReference>
<dbReference type="Gene3D" id="3.10.10.10">
    <property type="entry name" value="HIV Type 1 Reverse Transcriptase, subunit A, domain 1"/>
    <property type="match status" value="1"/>
</dbReference>
<dbReference type="OrthoDB" id="1701144at2759"/>
<name>A0A5B6VLJ8_9ROSI</name>
<comment type="caution">
    <text evidence="2">The sequence shown here is derived from an EMBL/GenBank/DDBJ whole genome shotgun (WGS) entry which is preliminary data.</text>
</comment>
<reference evidence="2" key="1">
    <citation type="submission" date="2019-08" db="EMBL/GenBank/DDBJ databases">
        <authorList>
            <person name="Liu F."/>
        </authorList>
    </citation>
    <scope>NUCLEOTIDE SEQUENCE [LARGE SCALE GENOMIC DNA]</scope>
    <source>
        <strain evidence="2">PA1801</strain>
        <tissue evidence="2">Leaf</tissue>
    </source>
</reference>
<evidence type="ECO:0000313" key="2">
    <source>
        <dbReference type="EMBL" id="KAA3470149.1"/>
    </source>
</evidence>